<accession>K3WA42</accession>
<dbReference type="EnsemblProtists" id="PYU1_T001833">
    <property type="protein sequence ID" value="PYU1_T001833"/>
    <property type="gene ID" value="PYU1_G001831"/>
</dbReference>
<reference evidence="1" key="3">
    <citation type="submission" date="2015-02" db="UniProtKB">
        <authorList>
            <consortium name="EnsemblProtists"/>
        </authorList>
    </citation>
    <scope>IDENTIFICATION</scope>
    <source>
        <strain evidence="1">DAOM BR144</strain>
    </source>
</reference>
<dbReference type="Proteomes" id="UP000019132">
    <property type="component" value="Unassembled WGS sequence"/>
</dbReference>
<protein>
    <submittedName>
        <fullName evidence="1">Uncharacterized protein</fullName>
    </submittedName>
</protein>
<proteinExistence type="predicted"/>
<name>K3WA42_GLOUD</name>
<dbReference type="AlphaFoldDB" id="K3WA42"/>
<dbReference type="EMBL" id="GL376634">
    <property type="status" value="NOT_ANNOTATED_CDS"/>
    <property type="molecule type" value="Genomic_DNA"/>
</dbReference>
<evidence type="ECO:0000313" key="2">
    <source>
        <dbReference type="Proteomes" id="UP000019132"/>
    </source>
</evidence>
<evidence type="ECO:0000313" key="1">
    <source>
        <dbReference type="EnsemblProtists" id="PYU1_T001833"/>
    </source>
</evidence>
<organism evidence="1 2">
    <name type="scientific">Globisporangium ultimum (strain ATCC 200006 / CBS 805.95 / DAOM BR144)</name>
    <name type="common">Pythium ultimum</name>
    <dbReference type="NCBI Taxonomy" id="431595"/>
    <lineage>
        <taxon>Eukaryota</taxon>
        <taxon>Sar</taxon>
        <taxon>Stramenopiles</taxon>
        <taxon>Oomycota</taxon>
        <taxon>Peronosporomycetes</taxon>
        <taxon>Pythiales</taxon>
        <taxon>Pythiaceae</taxon>
        <taxon>Globisporangium</taxon>
    </lineage>
</organism>
<dbReference type="PANTHER" id="PTHR33099">
    <property type="entry name" value="FE2OG DIOXYGENASE DOMAIN-CONTAINING PROTEIN"/>
    <property type="match status" value="1"/>
</dbReference>
<reference evidence="2" key="1">
    <citation type="journal article" date="2010" name="Genome Biol.">
        <title>Genome sequence of the necrotrophic plant pathogen Pythium ultimum reveals original pathogenicity mechanisms and effector repertoire.</title>
        <authorList>
            <person name="Levesque C.A."/>
            <person name="Brouwer H."/>
            <person name="Cano L."/>
            <person name="Hamilton J.P."/>
            <person name="Holt C."/>
            <person name="Huitema E."/>
            <person name="Raffaele S."/>
            <person name="Robideau G.P."/>
            <person name="Thines M."/>
            <person name="Win J."/>
            <person name="Zerillo M.M."/>
            <person name="Beakes G.W."/>
            <person name="Boore J.L."/>
            <person name="Busam D."/>
            <person name="Dumas B."/>
            <person name="Ferriera S."/>
            <person name="Fuerstenberg S.I."/>
            <person name="Gachon C.M."/>
            <person name="Gaulin E."/>
            <person name="Govers F."/>
            <person name="Grenville-Briggs L."/>
            <person name="Horner N."/>
            <person name="Hostetler J."/>
            <person name="Jiang R.H."/>
            <person name="Johnson J."/>
            <person name="Krajaejun T."/>
            <person name="Lin H."/>
            <person name="Meijer H.J."/>
            <person name="Moore B."/>
            <person name="Morris P."/>
            <person name="Phuntmart V."/>
            <person name="Puiu D."/>
            <person name="Shetty J."/>
            <person name="Stajich J.E."/>
            <person name="Tripathy S."/>
            <person name="Wawra S."/>
            <person name="van West P."/>
            <person name="Whitty B.R."/>
            <person name="Coutinho P.M."/>
            <person name="Henrissat B."/>
            <person name="Martin F."/>
            <person name="Thomas P.D."/>
            <person name="Tyler B.M."/>
            <person name="De Vries R.P."/>
            <person name="Kamoun S."/>
            <person name="Yandell M."/>
            <person name="Tisserat N."/>
            <person name="Buell C.R."/>
        </authorList>
    </citation>
    <scope>NUCLEOTIDE SEQUENCE</scope>
    <source>
        <strain evidence="2">DAOM:BR144</strain>
    </source>
</reference>
<keyword evidence="2" id="KW-1185">Reference proteome</keyword>
<dbReference type="InParanoid" id="K3WA42"/>
<sequence>MDVLTVSIANRMGYDRIPLQCVPYKLLDTEKEDGMIATLVVQLPLTHKGDDLVVYQDVKEYRHDFGKADGTAAFANHFAVHYADAVHALEEVKNGYHVVLVYSVCLLSKIRHLKRKQDGSDVETMIEAMKHVEEPFTLLFCHEHTDKSILERGSDALKGEDHGWFLSLRDANARLSETHKLQFYIAKVKYEISYDGTIEHCKWEKRMNGTPLES</sequence>
<reference evidence="2" key="2">
    <citation type="submission" date="2010-04" db="EMBL/GenBank/DDBJ databases">
        <authorList>
            <person name="Buell R."/>
            <person name="Hamilton J."/>
            <person name="Hostetler J."/>
        </authorList>
    </citation>
    <scope>NUCLEOTIDE SEQUENCE [LARGE SCALE GENOMIC DNA]</scope>
    <source>
        <strain evidence="2">DAOM:BR144</strain>
    </source>
</reference>
<dbReference type="PANTHER" id="PTHR33099:SF7">
    <property type="entry name" value="MYND-TYPE DOMAIN-CONTAINING PROTEIN"/>
    <property type="match status" value="1"/>
</dbReference>
<dbReference type="HOGENOM" id="CLU_007520_0_0_1"/>
<dbReference type="VEuPathDB" id="FungiDB:PYU1_G001831"/>
<dbReference type="eggNOG" id="ENOG502QTV7">
    <property type="taxonomic scope" value="Eukaryota"/>
</dbReference>